<feature type="compositionally biased region" description="Basic and acidic residues" evidence="2">
    <location>
        <begin position="117"/>
        <end position="132"/>
    </location>
</feature>
<accession>U7Q160</accession>
<dbReference type="PANTHER" id="PTHR37540">
    <property type="entry name" value="TRANSCRIPTION FACTOR (ACR-2), PUTATIVE-RELATED-RELATED"/>
    <property type="match status" value="1"/>
</dbReference>
<dbReference type="eggNOG" id="ENOG502SVVP">
    <property type="taxonomic scope" value="Eukaryota"/>
</dbReference>
<dbReference type="STRING" id="1391915.U7Q160"/>
<keyword evidence="1" id="KW-0539">Nucleus</keyword>
<feature type="compositionally biased region" description="Basic and acidic residues" evidence="2">
    <location>
        <begin position="59"/>
        <end position="69"/>
    </location>
</feature>
<dbReference type="AlphaFoldDB" id="U7Q160"/>
<evidence type="ECO:0000256" key="1">
    <source>
        <dbReference type="ARBA" id="ARBA00023242"/>
    </source>
</evidence>
<dbReference type="CDD" id="cd12148">
    <property type="entry name" value="fungal_TF_MHR"/>
    <property type="match status" value="1"/>
</dbReference>
<dbReference type="OrthoDB" id="4158087at2759"/>
<dbReference type="InterPro" id="IPR021858">
    <property type="entry name" value="Fun_TF"/>
</dbReference>
<proteinExistence type="predicted"/>
<feature type="compositionally biased region" description="Low complexity" evidence="2">
    <location>
        <begin position="77"/>
        <end position="115"/>
    </location>
</feature>
<feature type="region of interest" description="Disordered" evidence="2">
    <location>
        <begin position="1"/>
        <end position="139"/>
    </location>
</feature>
<organism evidence="3 4">
    <name type="scientific">Sporothrix schenckii (strain ATCC 58251 / de Perez 2211183)</name>
    <name type="common">Rose-picker's disease fungus</name>
    <dbReference type="NCBI Taxonomy" id="1391915"/>
    <lineage>
        <taxon>Eukaryota</taxon>
        <taxon>Fungi</taxon>
        <taxon>Dikarya</taxon>
        <taxon>Ascomycota</taxon>
        <taxon>Pezizomycotina</taxon>
        <taxon>Sordariomycetes</taxon>
        <taxon>Sordariomycetidae</taxon>
        <taxon>Ophiostomatales</taxon>
        <taxon>Ophiostomataceae</taxon>
        <taxon>Sporothrix</taxon>
    </lineage>
</organism>
<dbReference type="Pfam" id="PF11951">
    <property type="entry name" value="Fungal_trans_2"/>
    <property type="match status" value="1"/>
</dbReference>
<dbReference type="PANTHER" id="PTHR37540:SF5">
    <property type="entry name" value="TRANSCRIPTION FACTOR DOMAIN-CONTAINING PROTEIN"/>
    <property type="match status" value="1"/>
</dbReference>
<feature type="compositionally biased region" description="Polar residues" evidence="2">
    <location>
        <begin position="1"/>
        <end position="10"/>
    </location>
</feature>
<evidence type="ECO:0008006" key="5">
    <source>
        <dbReference type="Google" id="ProtNLM"/>
    </source>
</evidence>
<dbReference type="EMBL" id="KI440844">
    <property type="protein sequence ID" value="ERT00431.1"/>
    <property type="molecule type" value="Genomic_DNA"/>
</dbReference>
<sequence>MASQQSVASTSPPPATGRSTAMAQDQEICFVNTTGKPAKGWRATNTTVRSHVMRRYKRQERTKTRKDGASENDSARALSTGASLKAAATAATHPEPGVLSSPSSLEPSLSGSGPSDDATRRRGSVRSDRVTEGDGTTLSLLDQDMEEWPAADNSIAFPASRSPEIRTWLDGSIDPFACLPIPPTPRTLMLLQQNAFAAIRTSVHADADDVWRRSCSSDPAWLFMTLFYASARFPSTSTADAAEDASYLLKSIAAINESISDAPACVSDSTIATVACLANIDNLNGISSNAAVHTGGLIRMVELRGGLSNLGMRGILRRMVLWSDLLASSRLGRPPRFPFYQADTSAPLTVFTPSVSSDTYHLVTNGALDAILTVKHRLAIAQLLLSLHRLSLFLSLTDSLYLPWEASYPDRVYQVEYQFLTALFDDQVTAPTDTQVMRHLSAAPSDVGSSTD</sequence>
<reference evidence="4" key="1">
    <citation type="journal article" date="2014" name="Genome Announc.">
        <title>Genome sequence of the pathogenic fungus Sporothrix schenckii (ATCC 58251).</title>
        <authorList>
            <person name="Cuomo C.A."/>
            <person name="Rodriguez-Del Valle N."/>
            <person name="Perez-Sanchez L."/>
            <person name="Abouelleil A."/>
            <person name="Goldberg J."/>
            <person name="Young S."/>
            <person name="Zeng Q."/>
            <person name="Birren B.W."/>
        </authorList>
    </citation>
    <scope>NUCLEOTIDE SEQUENCE [LARGE SCALE GENOMIC DNA]</scope>
    <source>
        <strain evidence="4">ATCC 58251 / de Perez 2211183</strain>
    </source>
</reference>
<evidence type="ECO:0000313" key="3">
    <source>
        <dbReference type="EMBL" id="ERT00431.1"/>
    </source>
</evidence>
<keyword evidence="4" id="KW-1185">Reference proteome</keyword>
<protein>
    <recommendedName>
        <fullName evidence="5">Transcription factor domain-containing protein</fullName>
    </recommendedName>
</protein>
<dbReference type="Proteomes" id="UP000018087">
    <property type="component" value="Unassembled WGS sequence"/>
</dbReference>
<evidence type="ECO:0000313" key="4">
    <source>
        <dbReference type="Proteomes" id="UP000018087"/>
    </source>
</evidence>
<dbReference type="HOGENOM" id="CLU_608560_0_0_1"/>
<evidence type="ECO:0000256" key="2">
    <source>
        <dbReference type="SAM" id="MobiDB-lite"/>
    </source>
</evidence>
<gene>
    <name evidence="3" type="ORF">HMPREF1624_03802</name>
</gene>
<name>U7Q160_SPOS1</name>